<evidence type="ECO:0000256" key="2">
    <source>
        <dbReference type="ARBA" id="ARBA00007193"/>
    </source>
</evidence>
<dbReference type="PANTHER" id="PTHR11690:SF296">
    <property type="entry name" value="DEGENERIN-LIKE PROTEIN DEL-10"/>
    <property type="match status" value="1"/>
</dbReference>
<proteinExistence type="inferred from homology"/>
<keyword evidence="8 13" id="KW-0406">Ion transport</keyword>
<evidence type="ECO:0000256" key="7">
    <source>
        <dbReference type="ARBA" id="ARBA00023053"/>
    </source>
</evidence>
<evidence type="ECO:0000256" key="10">
    <source>
        <dbReference type="ARBA" id="ARBA00023180"/>
    </source>
</evidence>
<evidence type="ECO:0000256" key="5">
    <source>
        <dbReference type="ARBA" id="ARBA00022692"/>
    </source>
</evidence>
<evidence type="ECO:0000256" key="6">
    <source>
        <dbReference type="ARBA" id="ARBA00022989"/>
    </source>
</evidence>
<dbReference type="Gene3D" id="2.60.470.10">
    <property type="entry name" value="Acid-sensing ion channels like domains"/>
    <property type="match status" value="1"/>
</dbReference>
<comment type="similarity">
    <text evidence="2 13">Belongs to the amiloride-sensitive sodium channel (TC 1.A.6) family.</text>
</comment>
<evidence type="ECO:0000256" key="8">
    <source>
        <dbReference type="ARBA" id="ARBA00023065"/>
    </source>
</evidence>
<feature type="transmembrane region" description="Helical" evidence="14">
    <location>
        <begin position="34"/>
        <end position="55"/>
    </location>
</feature>
<keyword evidence="5 13" id="KW-0812">Transmembrane</keyword>
<keyword evidence="10" id="KW-0325">Glycoprotein</keyword>
<organism evidence="15 16">
    <name type="scientific">Mesorhabditis belari</name>
    <dbReference type="NCBI Taxonomy" id="2138241"/>
    <lineage>
        <taxon>Eukaryota</taxon>
        <taxon>Metazoa</taxon>
        <taxon>Ecdysozoa</taxon>
        <taxon>Nematoda</taxon>
        <taxon>Chromadorea</taxon>
        <taxon>Rhabditida</taxon>
        <taxon>Rhabditina</taxon>
        <taxon>Rhabditomorpha</taxon>
        <taxon>Rhabditoidea</taxon>
        <taxon>Rhabditidae</taxon>
        <taxon>Mesorhabditinae</taxon>
        <taxon>Mesorhabditis</taxon>
    </lineage>
</organism>
<evidence type="ECO:0000256" key="12">
    <source>
        <dbReference type="ARBA" id="ARBA00023303"/>
    </source>
</evidence>
<dbReference type="PANTHER" id="PTHR11690">
    <property type="entry name" value="AMILORIDE-SENSITIVE SODIUM CHANNEL-RELATED"/>
    <property type="match status" value="1"/>
</dbReference>
<dbReference type="AlphaFoldDB" id="A0AAF3EE69"/>
<evidence type="ECO:0000313" key="16">
    <source>
        <dbReference type="WBParaSite" id="MBELARI_LOCUS12260"/>
    </source>
</evidence>
<comment type="subcellular location">
    <subcellularLocation>
        <location evidence="1">Membrane</location>
        <topology evidence="1">Multi-pass membrane protein</topology>
    </subcellularLocation>
</comment>
<keyword evidence="3 13" id="KW-0813">Transport</keyword>
<keyword evidence="6 14" id="KW-1133">Transmembrane helix</keyword>
<accession>A0AAF3EE69</accession>
<dbReference type="Proteomes" id="UP000887575">
    <property type="component" value="Unassembled WGS sequence"/>
</dbReference>
<keyword evidence="9 14" id="KW-0472">Membrane</keyword>
<dbReference type="GO" id="GO:0005886">
    <property type="term" value="C:plasma membrane"/>
    <property type="evidence" value="ECO:0007669"/>
    <property type="project" value="TreeGrafter"/>
</dbReference>
<evidence type="ECO:0000313" key="15">
    <source>
        <dbReference type="Proteomes" id="UP000887575"/>
    </source>
</evidence>
<keyword evidence="7" id="KW-0915">Sodium</keyword>
<evidence type="ECO:0000256" key="11">
    <source>
        <dbReference type="ARBA" id="ARBA00023201"/>
    </source>
</evidence>
<name>A0AAF3EE69_9BILA</name>
<evidence type="ECO:0000256" key="1">
    <source>
        <dbReference type="ARBA" id="ARBA00004141"/>
    </source>
</evidence>
<dbReference type="InterPro" id="IPR001873">
    <property type="entry name" value="ENaC"/>
</dbReference>
<dbReference type="PRINTS" id="PR01078">
    <property type="entry name" value="AMINACHANNEL"/>
</dbReference>
<evidence type="ECO:0000256" key="13">
    <source>
        <dbReference type="RuleBase" id="RU000679"/>
    </source>
</evidence>
<keyword evidence="12 13" id="KW-0407">Ion channel</keyword>
<dbReference type="GO" id="GO:0015280">
    <property type="term" value="F:ligand-gated sodium channel activity"/>
    <property type="evidence" value="ECO:0007669"/>
    <property type="project" value="TreeGrafter"/>
</dbReference>
<keyword evidence="11 13" id="KW-0739">Sodium transport</keyword>
<reference evidence="16" key="1">
    <citation type="submission" date="2024-02" db="UniProtKB">
        <authorList>
            <consortium name="WormBaseParasite"/>
        </authorList>
    </citation>
    <scope>IDENTIFICATION</scope>
</reference>
<dbReference type="Gene3D" id="1.10.287.770">
    <property type="entry name" value="YojJ-like"/>
    <property type="match status" value="1"/>
</dbReference>
<feature type="transmembrane region" description="Helical" evidence="14">
    <location>
        <begin position="705"/>
        <end position="724"/>
    </location>
</feature>
<keyword evidence="4 13" id="KW-0894">Sodium channel</keyword>
<evidence type="ECO:0000256" key="4">
    <source>
        <dbReference type="ARBA" id="ARBA00022461"/>
    </source>
</evidence>
<dbReference type="WBParaSite" id="MBELARI_LOCUS12260">
    <property type="protein sequence ID" value="MBELARI_LOCUS12260"/>
    <property type="gene ID" value="MBELARI_LOCUS12260"/>
</dbReference>
<keyword evidence="15" id="KW-1185">Reference proteome</keyword>
<evidence type="ECO:0000256" key="14">
    <source>
        <dbReference type="SAM" id="Phobius"/>
    </source>
</evidence>
<sequence>MPSRIAELLQRKDEKIVEEINLGGFKYLAEQQKWVRILWLSVIILFLILTFYQIWTQIARYMEHPISTNVDVQYPEKITFPGIALCNNNQFRLSYLYDPKVREWALPNNTIHSKDAPYFEQVIDSVGNWSAIEFLQNSTHEITTMLASCTLPNGTKCTPKMWRQYWTIDGICWALNLDNETPIEVTNSGSSHGLRLVLNTESYEHAETCGRVNNDQEEAGFRVLLFDRSDRPITTSDGVSVSPGMSVNIPYKIKHRVKLPGPSCREETEQSRNLSNLMSPDNLRACMGRSMHEKFEEHCNCSIRRLYTGGPRQENECNVETYFNCVLPYQRRLQANLSAEIGQSCLAPCDSMEYTLTQDISGIPKNLMPKVSGNSTFYYEQDTSEIGAEKYLIGVDGNGKRLYKEVTHSCGDSAFVSKEFATETLRKVLFVINWRSRLNVVERKDLLNLKDQYFEQKLDLSDHGWPVQESDIKPYSIGEYIIEYEQDCNDIIKIWKNNSDLFPNLQTIELMIKKKSADFVNWELLRNFHLDRELQRFLDGEISKYTFAEYIKYHSYVYFFHQEFQRYWIHPIQDFLYEARLLLRKEKNELKEILKRNFGDNENNTSDFTLDDEDIEFCIDKRLPQYVSEQFDEFREMAEDFAMIFNELFRDHFGDYYKNAQINAEFEKQNLAIVNIYLQSNAIETWTQQEEYPFWTLACDAGGALGLYLGASVVTLLEIVYVLWTRYKIGAKQMRREAKMLGKVIDNLEMAKRSVVTRSQIEITQ</sequence>
<evidence type="ECO:0000256" key="3">
    <source>
        <dbReference type="ARBA" id="ARBA00022448"/>
    </source>
</evidence>
<protein>
    <submittedName>
        <fullName evidence="16">Uncharacterized protein</fullName>
    </submittedName>
</protein>
<dbReference type="Pfam" id="PF00858">
    <property type="entry name" value="ASC"/>
    <property type="match status" value="2"/>
</dbReference>
<evidence type="ECO:0000256" key="9">
    <source>
        <dbReference type="ARBA" id="ARBA00023136"/>
    </source>
</evidence>